<dbReference type="GO" id="GO:0030151">
    <property type="term" value="F:molybdenum ion binding"/>
    <property type="evidence" value="ECO:0007669"/>
    <property type="project" value="InterPro"/>
</dbReference>
<dbReference type="EMBL" id="MTJN01000002">
    <property type="protein sequence ID" value="OOV09122.1"/>
    <property type="molecule type" value="Genomic_DNA"/>
</dbReference>
<protein>
    <recommendedName>
        <fullName evidence="3">Nitrogen fixation protein NifQ</fullName>
    </recommendedName>
</protein>
<accession>A0A1T1AYD6</accession>
<name>A0A1T1AYD6_RHOFE</name>
<dbReference type="GO" id="GO:0009399">
    <property type="term" value="P:nitrogen fixation"/>
    <property type="evidence" value="ECO:0007669"/>
    <property type="project" value="InterPro"/>
</dbReference>
<dbReference type="STRING" id="28066.RF819_13110"/>
<dbReference type="AlphaFoldDB" id="A0A1T1AYD6"/>
<dbReference type="InterPro" id="IPR006975">
    <property type="entry name" value="NifQ"/>
</dbReference>
<evidence type="ECO:0008006" key="3">
    <source>
        <dbReference type="Google" id="ProtNLM"/>
    </source>
</evidence>
<reference evidence="1 2" key="1">
    <citation type="submission" date="2017-01" db="EMBL/GenBank/DDBJ databases">
        <title>Genome sequencing of Rhodoferax fermentans JCM 7819.</title>
        <authorList>
            <person name="Kim Y.J."/>
            <person name="Farh M.E.-A."/>
            <person name="Yang D.-C."/>
        </authorList>
    </citation>
    <scope>NUCLEOTIDE SEQUENCE [LARGE SCALE GENOMIC DNA]</scope>
    <source>
        <strain evidence="1 2">JCM 7819</strain>
    </source>
</reference>
<proteinExistence type="predicted"/>
<sequence length="177" mass="19053">MAELLARPAAAPAAADPLRVVLASLLVGRALNQGVLSAKLGLSQADFAALWDAYFPGEPMPLLDGPCKDSLELDDIHQLLLGHRAGSQVSELWLARIVACACCGRDHLWQDLGLANRAELSSLMTLAFPTLAALNVGDMKWKKFIYRHYCSTEGIYLCPAPSCGECADHAKCFSPET</sequence>
<evidence type="ECO:0000313" key="2">
    <source>
        <dbReference type="Proteomes" id="UP000190750"/>
    </source>
</evidence>
<organism evidence="1 2">
    <name type="scientific">Rhodoferax fermentans</name>
    <dbReference type="NCBI Taxonomy" id="28066"/>
    <lineage>
        <taxon>Bacteria</taxon>
        <taxon>Pseudomonadati</taxon>
        <taxon>Pseudomonadota</taxon>
        <taxon>Betaproteobacteria</taxon>
        <taxon>Burkholderiales</taxon>
        <taxon>Comamonadaceae</taxon>
        <taxon>Rhodoferax</taxon>
    </lineage>
</organism>
<dbReference type="Proteomes" id="UP000190750">
    <property type="component" value="Unassembled WGS sequence"/>
</dbReference>
<keyword evidence="2" id="KW-1185">Reference proteome</keyword>
<gene>
    <name evidence="1" type="ORF">RF819_13110</name>
</gene>
<comment type="caution">
    <text evidence="1">The sequence shown here is derived from an EMBL/GenBank/DDBJ whole genome shotgun (WGS) entry which is preliminary data.</text>
</comment>
<evidence type="ECO:0000313" key="1">
    <source>
        <dbReference type="EMBL" id="OOV09122.1"/>
    </source>
</evidence>
<dbReference type="Pfam" id="PF04891">
    <property type="entry name" value="NifQ"/>
    <property type="match status" value="1"/>
</dbReference>